<feature type="signal peptide" evidence="2">
    <location>
        <begin position="1"/>
        <end position="21"/>
    </location>
</feature>
<evidence type="ECO:0000313" key="4">
    <source>
        <dbReference type="Proteomes" id="UP000539350"/>
    </source>
</evidence>
<dbReference type="AlphaFoldDB" id="A0A7W2TTP2"/>
<comment type="caution">
    <text evidence="3">The sequence shown here is derived from an EMBL/GenBank/DDBJ whole genome shotgun (WGS) entry which is preliminary data.</text>
</comment>
<accession>A0A7W2TTP2</accession>
<feature type="compositionally biased region" description="Low complexity" evidence="1">
    <location>
        <begin position="31"/>
        <end position="41"/>
    </location>
</feature>
<evidence type="ECO:0000313" key="3">
    <source>
        <dbReference type="EMBL" id="MBA6411658.1"/>
    </source>
</evidence>
<feature type="region of interest" description="Disordered" evidence="1">
    <location>
        <begin position="20"/>
        <end position="79"/>
    </location>
</feature>
<gene>
    <name evidence="3" type="ORF">H2508_00800</name>
</gene>
<dbReference type="RefSeq" id="WP_182168521.1">
    <property type="nucleotide sequence ID" value="NZ_JACFXU010000010.1"/>
</dbReference>
<feature type="chain" id="PRO_5031031757" evidence="2">
    <location>
        <begin position="22"/>
        <end position="79"/>
    </location>
</feature>
<feature type="compositionally biased region" description="Basic and acidic residues" evidence="1">
    <location>
        <begin position="63"/>
        <end position="72"/>
    </location>
</feature>
<protein>
    <submittedName>
        <fullName evidence="3">Uncharacterized protein</fullName>
    </submittedName>
</protein>
<evidence type="ECO:0000256" key="2">
    <source>
        <dbReference type="SAM" id="SignalP"/>
    </source>
</evidence>
<dbReference type="Proteomes" id="UP000539350">
    <property type="component" value="Unassembled WGS sequence"/>
</dbReference>
<keyword evidence="2" id="KW-0732">Signal</keyword>
<name>A0A7W2TTP2_9GAMM</name>
<proteinExistence type="predicted"/>
<feature type="compositionally biased region" description="Polar residues" evidence="1">
    <location>
        <begin position="48"/>
        <end position="59"/>
    </location>
</feature>
<dbReference type="EMBL" id="JACFXU010000010">
    <property type="protein sequence ID" value="MBA6411658.1"/>
    <property type="molecule type" value="Genomic_DNA"/>
</dbReference>
<reference evidence="3 4" key="1">
    <citation type="submission" date="2020-07" db="EMBL/GenBank/DDBJ databases">
        <title>Halieaceae bacterium, F7430, whole genome shotgun sequencing project.</title>
        <authorList>
            <person name="Jiang S."/>
            <person name="Liu Z.W."/>
            <person name="Du Z.J."/>
        </authorList>
    </citation>
    <scope>NUCLEOTIDE SEQUENCE [LARGE SCALE GENOMIC DNA]</scope>
    <source>
        <strain evidence="3 4">F7430</strain>
    </source>
</reference>
<evidence type="ECO:0000256" key="1">
    <source>
        <dbReference type="SAM" id="MobiDB-lite"/>
    </source>
</evidence>
<organism evidence="3 4">
    <name type="scientific">Sediminihaliea albiluteola</name>
    <dbReference type="NCBI Taxonomy" id="2758564"/>
    <lineage>
        <taxon>Bacteria</taxon>
        <taxon>Pseudomonadati</taxon>
        <taxon>Pseudomonadota</taxon>
        <taxon>Gammaproteobacteria</taxon>
        <taxon>Cellvibrionales</taxon>
        <taxon>Halieaceae</taxon>
        <taxon>Sediminihaliea</taxon>
    </lineage>
</organism>
<sequence>MKAQILLLSAVLLLALPKAWAQTPEEESSETEGPSTESSVSAQKKDPANQSSGSQSSPFNYEATEKISEDHSVSFPVDI</sequence>
<keyword evidence="4" id="KW-1185">Reference proteome</keyword>